<organism evidence="1 2">
    <name type="scientific">Celeribacter arenosi</name>
    <dbReference type="NCBI Taxonomy" id="792649"/>
    <lineage>
        <taxon>Bacteria</taxon>
        <taxon>Pseudomonadati</taxon>
        <taxon>Pseudomonadota</taxon>
        <taxon>Alphaproteobacteria</taxon>
        <taxon>Rhodobacterales</taxon>
        <taxon>Roseobacteraceae</taxon>
        <taxon>Celeribacter</taxon>
    </lineage>
</organism>
<evidence type="ECO:0008006" key="3">
    <source>
        <dbReference type="Google" id="ProtNLM"/>
    </source>
</evidence>
<comment type="caution">
    <text evidence="1">The sequence shown here is derived from an EMBL/GenBank/DDBJ whole genome shotgun (WGS) entry which is preliminary data.</text>
</comment>
<evidence type="ECO:0000313" key="2">
    <source>
        <dbReference type="Proteomes" id="UP001399917"/>
    </source>
</evidence>
<keyword evidence="2" id="KW-1185">Reference proteome</keyword>
<dbReference type="Pfam" id="PF11351">
    <property type="entry name" value="GTA_holin_3TM"/>
    <property type="match status" value="1"/>
</dbReference>
<dbReference type="EMBL" id="BAABDF010000007">
    <property type="protein sequence ID" value="GAA3872175.1"/>
    <property type="molecule type" value="Genomic_DNA"/>
</dbReference>
<dbReference type="InterPro" id="IPR021497">
    <property type="entry name" value="GTA_holin_3TM"/>
</dbReference>
<reference evidence="2" key="1">
    <citation type="journal article" date="2019" name="Int. J. Syst. Evol. Microbiol.">
        <title>The Global Catalogue of Microorganisms (GCM) 10K type strain sequencing project: providing services to taxonomists for standard genome sequencing and annotation.</title>
        <authorList>
            <consortium name="The Broad Institute Genomics Platform"/>
            <consortium name="The Broad Institute Genome Sequencing Center for Infectious Disease"/>
            <person name="Wu L."/>
            <person name="Ma J."/>
        </authorList>
    </citation>
    <scope>NUCLEOTIDE SEQUENCE [LARGE SCALE GENOMIC DNA]</scope>
    <source>
        <strain evidence="2">JCM 17190</strain>
    </source>
</reference>
<dbReference type="Proteomes" id="UP001399917">
    <property type="component" value="Unassembled WGS sequence"/>
</dbReference>
<protein>
    <recommendedName>
        <fullName evidence="3">Carboxylesterase</fullName>
    </recommendedName>
</protein>
<evidence type="ECO:0000313" key="1">
    <source>
        <dbReference type="EMBL" id="GAA3872175.1"/>
    </source>
</evidence>
<accession>A0ABP7KDV0</accession>
<name>A0ABP7KDV0_9RHOB</name>
<gene>
    <name evidence="1" type="ORF">GCM10022404_22570</name>
</gene>
<sequence length="180" mass="19702">MGLLFANGRNVVRETAEVFMENRENASAREMDVRGAALDQFAREFAVARKGGFDRFMDGLNRVPRPLMAFGTIGLCVSAMTDPVWFASRMQGISLVPEPLWWLMGAIVSFYFGARYQAKGQDFQRSIAATAAQAPVVAANIEALRALRADADGIGPVYEHEELGASDNPALADWQGARDE</sequence>
<proteinExistence type="predicted"/>